<protein>
    <submittedName>
        <fullName evidence="1">Uncharacterized protein</fullName>
    </submittedName>
</protein>
<dbReference type="EMBL" id="QYTW02000030">
    <property type="protein sequence ID" value="RST57650.1"/>
    <property type="molecule type" value="Genomic_DNA"/>
</dbReference>
<dbReference type="Proteomes" id="UP000287296">
    <property type="component" value="Unassembled WGS sequence"/>
</dbReference>
<reference evidence="1 2" key="1">
    <citation type="submission" date="2018-12" db="EMBL/GenBank/DDBJ databases">
        <authorList>
            <person name="Sun L."/>
            <person name="Chen Z."/>
        </authorList>
    </citation>
    <scope>NUCLEOTIDE SEQUENCE [LARGE SCALE GENOMIC DNA]</scope>
    <source>
        <strain evidence="1 2">LMG 29736</strain>
    </source>
</reference>
<comment type="caution">
    <text evidence="1">The sequence shown here is derived from an EMBL/GenBank/DDBJ whole genome shotgun (WGS) entry which is preliminary data.</text>
</comment>
<name>A0A429X2S1_SIMTE</name>
<evidence type="ECO:0000313" key="1">
    <source>
        <dbReference type="EMBL" id="RST57650.1"/>
    </source>
</evidence>
<dbReference type="AlphaFoldDB" id="A0A429X2S1"/>
<dbReference type="OrthoDB" id="2972328at2"/>
<gene>
    <name evidence="1" type="ORF">D5F11_021560</name>
</gene>
<proteinExistence type="predicted"/>
<dbReference type="RefSeq" id="WP_120118300.1">
    <property type="nucleotide sequence ID" value="NZ_QYTW02000030.1"/>
</dbReference>
<accession>A0A429X2S1</accession>
<sequence>MSEKIKRCEACEDPFRWNDDVIEVNDKFYHKNCVELYPTGYFAMLDDEPLGGTENEDGSMAFEILDQDEYLEDAE</sequence>
<organism evidence="1 2">
    <name type="scientific">Siminovitchia terrae</name>
    <name type="common">Bacillus terrae</name>
    <dbReference type="NCBI Taxonomy" id="1914933"/>
    <lineage>
        <taxon>Bacteria</taxon>
        <taxon>Bacillati</taxon>
        <taxon>Bacillota</taxon>
        <taxon>Bacilli</taxon>
        <taxon>Bacillales</taxon>
        <taxon>Bacillaceae</taxon>
        <taxon>Siminovitchia</taxon>
    </lineage>
</organism>
<evidence type="ECO:0000313" key="2">
    <source>
        <dbReference type="Proteomes" id="UP000287296"/>
    </source>
</evidence>